<proteinExistence type="predicted"/>
<dbReference type="InterPro" id="IPR036047">
    <property type="entry name" value="F-box-like_dom_sf"/>
</dbReference>
<keyword evidence="3" id="KW-1185">Reference proteome</keyword>
<evidence type="ECO:0000259" key="1">
    <source>
        <dbReference type="Pfam" id="PF12937"/>
    </source>
</evidence>
<feature type="domain" description="F-box" evidence="1">
    <location>
        <begin position="43"/>
        <end position="87"/>
    </location>
</feature>
<evidence type="ECO:0000313" key="3">
    <source>
        <dbReference type="Proteomes" id="UP000636709"/>
    </source>
</evidence>
<dbReference type="Pfam" id="PF12937">
    <property type="entry name" value="F-box-like"/>
    <property type="match status" value="1"/>
</dbReference>
<dbReference type="OrthoDB" id="690492at2759"/>
<dbReference type="InterPro" id="IPR001810">
    <property type="entry name" value="F-box_dom"/>
</dbReference>
<comment type="caution">
    <text evidence="2">The sequence shown here is derived from an EMBL/GenBank/DDBJ whole genome shotgun (WGS) entry which is preliminary data.</text>
</comment>
<dbReference type="Gene3D" id="1.20.1280.50">
    <property type="match status" value="1"/>
</dbReference>
<sequence length="137" mass="14787">MLRAAGCKSNNVNFTSFAMSDHAMASATAARSRIAAAPAAQAALPDELLEDIFLRLGDPGDLVRAYASCSSFCRIIFGPHFLDHYQCLHPPLVVGFLVYACTIHLAPGESLRTIRFHPAEPPHRSLFSGVLAMMDDG</sequence>
<dbReference type="EMBL" id="JACEFO010002585">
    <property type="protein sequence ID" value="KAF8655530.1"/>
    <property type="molecule type" value="Genomic_DNA"/>
</dbReference>
<protein>
    <recommendedName>
        <fullName evidence="1">F-box domain-containing protein</fullName>
    </recommendedName>
</protein>
<accession>A0A835DZR5</accession>
<evidence type="ECO:0000313" key="2">
    <source>
        <dbReference type="EMBL" id="KAF8655530.1"/>
    </source>
</evidence>
<dbReference type="PANTHER" id="PTHR31264:SF7">
    <property type="entry name" value="F-BOX DOMAIN CONTAINING PROTEIN, EXPRESSED"/>
    <property type="match status" value="1"/>
</dbReference>
<dbReference type="AlphaFoldDB" id="A0A835DZR5"/>
<gene>
    <name evidence="2" type="ORF">HU200_061075</name>
</gene>
<reference evidence="2" key="1">
    <citation type="submission" date="2020-07" db="EMBL/GenBank/DDBJ databases">
        <title>Genome sequence and genetic diversity analysis of an under-domesticated orphan crop, white fonio (Digitaria exilis).</title>
        <authorList>
            <person name="Bennetzen J.L."/>
            <person name="Chen S."/>
            <person name="Ma X."/>
            <person name="Wang X."/>
            <person name="Yssel A.E.J."/>
            <person name="Chaluvadi S.R."/>
            <person name="Johnson M."/>
            <person name="Gangashetty P."/>
            <person name="Hamidou F."/>
            <person name="Sanogo M.D."/>
            <person name="Zwaenepoel A."/>
            <person name="Wallace J."/>
            <person name="Van De Peer Y."/>
            <person name="Van Deynze A."/>
        </authorList>
    </citation>
    <scope>NUCLEOTIDE SEQUENCE</scope>
    <source>
        <tissue evidence="2">Leaves</tissue>
    </source>
</reference>
<organism evidence="2 3">
    <name type="scientific">Digitaria exilis</name>
    <dbReference type="NCBI Taxonomy" id="1010633"/>
    <lineage>
        <taxon>Eukaryota</taxon>
        <taxon>Viridiplantae</taxon>
        <taxon>Streptophyta</taxon>
        <taxon>Embryophyta</taxon>
        <taxon>Tracheophyta</taxon>
        <taxon>Spermatophyta</taxon>
        <taxon>Magnoliopsida</taxon>
        <taxon>Liliopsida</taxon>
        <taxon>Poales</taxon>
        <taxon>Poaceae</taxon>
        <taxon>PACMAD clade</taxon>
        <taxon>Panicoideae</taxon>
        <taxon>Panicodae</taxon>
        <taxon>Paniceae</taxon>
        <taxon>Anthephorinae</taxon>
        <taxon>Digitaria</taxon>
    </lineage>
</organism>
<name>A0A835DZR5_9POAL</name>
<dbReference type="Proteomes" id="UP000636709">
    <property type="component" value="Unassembled WGS sequence"/>
</dbReference>
<dbReference type="CDD" id="cd09917">
    <property type="entry name" value="F-box_SF"/>
    <property type="match status" value="1"/>
</dbReference>
<dbReference type="PANTHER" id="PTHR31264">
    <property type="entry name" value="OS07G0554500 PROTEIN-RELATED"/>
    <property type="match status" value="1"/>
</dbReference>
<dbReference type="SUPFAM" id="SSF81383">
    <property type="entry name" value="F-box domain"/>
    <property type="match status" value="1"/>
</dbReference>